<dbReference type="RefSeq" id="WP_107726906.1">
    <property type="nucleotide sequence ID" value="NZ_PZZP01000001.1"/>
</dbReference>
<proteinExistence type="predicted"/>
<comment type="caution">
    <text evidence="1">The sequence shown here is derived from an EMBL/GenBank/DDBJ whole genome shotgun (WGS) entry which is preliminary data.</text>
</comment>
<evidence type="ECO:0000313" key="2">
    <source>
        <dbReference type="Proteomes" id="UP000241639"/>
    </source>
</evidence>
<organism evidence="1 2">
    <name type="scientific">Desmospora activa DSM 45169</name>
    <dbReference type="NCBI Taxonomy" id="1121389"/>
    <lineage>
        <taxon>Bacteria</taxon>
        <taxon>Bacillati</taxon>
        <taxon>Bacillota</taxon>
        <taxon>Bacilli</taxon>
        <taxon>Bacillales</taxon>
        <taxon>Thermoactinomycetaceae</taxon>
        <taxon>Desmospora</taxon>
    </lineage>
</organism>
<reference evidence="1 2" key="1">
    <citation type="submission" date="2018-04" db="EMBL/GenBank/DDBJ databases">
        <title>Genomic Encyclopedia of Archaeal and Bacterial Type Strains, Phase II (KMG-II): from individual species to whole genera.</title>
        <authorList>
            <person name="Goeker M."/>
        </authorList>
    </citation>
    <scope>NUCLEOTIDE SEQUENCE [LARGE SCALE GENOMIC DNA]</scope>
    <source>
        <strain evidence="1 2">DSM 45169</strain>
    </source>
</reference>
<dbReference type="EMBL" id="PZZP01000001">
    <property type="protein sequence ID" value="PTM59711.1"/>
    <property type="molecule type" value="Genomic_DNA"/>
</dbReference>
<keyword evidence="2" id="KW-1185">Reference proteome</keyword>
<dbReference type="AlphaFoldDB" id="A0A2T4ZCU4"/>
<accession>A0A2T4ZCU4</accession>
<protein>
    <submittedName>
        <fullName evidence="1">Uncharacterized protein</fullName>
    </submittedName>
</protein>
<sequence length="146" mass="17314">MAHLSVQEISSWLTSRFGGRVKSQNQNEQVNRPHQNWDDQSRASLVILWGLLVYPRLDPDWREPDPSVQLSEVYRLFNEHLGSTDQWETIVHRLEKYDYIRRRLNDTVVAGTRLWTAVDASRMYPLFRRSVLYRKQSPDNDQKTAD</sequence>
<dbReference type="Proteomes" id="UP000241639">
    <property type="component" value="Unassembled WGS sequence"/>
</dbReference>
<gene>
    <name evidence="1" type="ORF">C8J48_2341</name>
</gene>
<dbReference type="OrthoDB" id="2990354at2"/>
<name>A0A2T4ZCU4_9BACL</name>
<evidence type="ECO:0000313" key="1">
    <source>
        <dbReference type="EMBL" id="PTM59711.1"/>
    </source>
</evidence>